<dbReference type="Gene3D" id="3.30.40.10">
    <property type="entry name" value="Zinc/RING finger domain, C3HC4 (zinc finger)"/>
    <property type="match status" value="1"/>
</dbReference>
<evidence type="ECO:0000313" key="3">
    <source>
        <dbReference type="Proteomes" id="UP000249304"/>
    </source>
</evidence>
<dbReference type="InterPro" id="IPR001607">
    <property type="entry name" value="Znf_UBP"/>
</dbReference>
<dbReference type="PROSITE" id="PS50271">
    <property type="entry name" value="ZF_UBP"/>
    <property type="match status" value="1"/>
</dbReference>
<dbReference type="AlphaFoldDB" id="A0A2W2ETG5"/>
<dbReference type="InterPro" id="IPR013083">
    <property type="entry name" value="Znf_RING/FYVE/PHD"/>
</dbReference>
<proteinExistence type="predicted"/>
<evidence type="ECO:0000313" key="2">
    <source>
        <dbReference type="EMBL" id="PZG12677.1"/>
    </source>
</evidence>
<accession>A0A2W2ETG5</accession>
<name>A0A2W2ETG5_9ACTN</name>
<sequence length="85" mass="9419">MAICEHLSHADDPAAQTPEGCAECLASGSRWVHLRRCLECGHVGCCDSSPNKHATQHFHSTGHPVIQSFEAGEEWRWCFVDNQMA</sequence>
<dbReference type="GO" id="GO:0008270">
    <property type="term" value="F:zinc ion binding"/>
    <property type="evidence" value="ECO:0007669"/>
    <property type="project" value="InterPro"/>
</dbReference>
<gene>
    <name evidence="2" type="ORF">C1J01_32140</name>
</gene>
<dbReference type="SUPFAM" id="SSF57850">
    <property type="entry name" value="RING/U-box"/>
    <property type="match status" value="1"/>
</dbReference>
<feature type="domain" description="UBP-type" evidence="1">
    <location>
        <begin position="2"/>
        <end position="85"/>
    </location>
</feature>
<comment type="caution">
    <text evidence="2">The sequence shown here is derived from an EMBL/GenBank/DDBJ whole genome shotgun (WGS) entry which is preliminary data.</text>
</comment>
<keyword evidence="3" id="KW-1185">Reference proteome</keyword>
<dbReference type="Pfam" id="PF02148">
    <property type="entry name" value="zf-UBP"/>
    <property type="match status" value="1"/>
</dbReference>
<organism evidence="2 3">
    <name type="scientific">Nonomuraea aridisoli</name>
    <dbReference type="NCBI Taxonomy" id="2070368"/>
    <lineage>
        <taxon>Bacteria</taxon>
        <taxon>Bacillati</taxon>
        <taxon>Actinomycetota</taxon>
        <taxon>Actinomycetes</taxon>
        <taxon>Streptosporangiales</taxon>
        <taxon>Streptosporangiaceae</taxon>
        <taxon>Nonomuraea</taxon>
    </lineage>
</organism>
<protein>
    <recommendedName>
        <fullName evidence="1">UBP-type domain-containing protein</fullName>
    </recommendedName>
</protein>
<evidence type="ECO:0000259" key="1">
    <source>
        <dbReference type="PROSITE" id="PS50271"/>
    </source>
</evidence>
<dbReference type="OrthoDB" id="120315at2"/>
<dbReference type="Proteomes" id="UP000249304">
    <property type="component" value="Unassembled WGS sequence"/>
</dbReference>
<dbReference type="EMBL" id="POUD01000179">
    <property type="protein sequence ID" value="PZG12677.1"/>
    <property type="molecule type" value="Genomic_DNA"/>
</dbReference>
<dbReference type="RefSeq" id="WP_111182741.1">
    <property type="nucleotide sequence ID" value="NZ_POUD01000179.1"/>
</dbReference>
<reference evidence="2 3" key="1">
    <citation type="submission" date="2018-01" db="EMBL/GenBank/DDBJ databases">
        <title>Draft genome sequence of Nonomuraea sp. KC333.</title>
        <authorList>
            <person name="Sahin N."/>
            <person name="Saygin H."/>
            <person name="Ay H."/>
        </authorList>
    </citation>
    <scope>NUCLEOTIDE SEQUENCE [LARGE SCALE GENOMIC DNA]</scope>
    <source>
        <strain evidence="2 3">KC333</strain>
    </source>
</reference>